<dbReference type="OrthoDB" id="5516102at2"/>
<evidence type="ECO:0000256" key="1">
    <source>
        <dbReference type="SAM" id="Phobius"/>
    </source>
</evidence>
<dbReference type="AlphaFoldDB" id="A0A150Q289"/>
<organism evidence="2 3">
    <name type="scientific">Sorangium cellulosum</name>
    <name type="common">Polyangium cellulosum</name>
    <dbReference type="NCBI Taxonomy" id="56"/>
    <lineage>
        <taxon>Bacteria</taxon>
        <taxon>Pseudomonadati</taxon>
        <taxon>Myxococcota</taxon>
        <taxon>Polyangia</taxon>
        <taxon>Polyangiales</taxon>
        <taxon>Polyangiaceae</taxon>
        <taxon>Sorangium</taxon>
    </lineage>
</organism>
<feature type="transmembrane region" description="Helical" evidence="1">
    <location>
        <begin position="193"/>
        <end position="215"/>
    </location>
</feature>
<dbReference type="Proteomes" id="UP000075260">
    <property type="component" value="Unassembled WGS sequence"/>
</dbReference>
<gene>
    <name evidence="2" type="ORF">BE15_24680</name>
</gene>
<proteinExistence type="predicted"/>
<keyword evidence="1" id="KW-0812">Transmembrane</keyword>
<comment type="caution">
    <text evidence="2">The sequence shown here is derived from an EMBL/GenBank/DDBJ whole genome shotgun (WGS) entry which is preliminary data.</text>
</comment>
<reference evidence="2 3" key="1">
    <citation type="submission" date="2014-02" db="EMBL/GenBank/DDBJ databases">
        <title>The small core and large imbalanced accessory genome model reveals a collaborative survival strategy of Sorangium cellulosum strains in nature.</title>
        <authorList>
            <person name="Han K."/>
            <person name="Peng R."/>
            <person name="Blom J."/>
            <person name="Li Y.-Z."/>
        </authorList>
    </citation>
    <scope>NUCLEOTIDE SEQUENCE [LARGE SCALE GENOMIC DNA]</scope>
    <source>
        <strain evidence="2 3">So0008-312</strain>
    </source>
</reference>
<protein>
    <submittedName>
        <fullName evidence="2">Uncharacterized protein</fullName>
    </submittedName>
</protein>
<dbReference type="EMBL" id="JEMA01001125">
    <property type="protein sequence ID" value="KYF62082.1"/>
    <property type="molecule type" value="Genomic_DNA"/>
</dbReference>
<accession>A0A150Q289</accession>
<evidence type="ECO:0000313" key="2">
    <source>
        <dbReference type="EMBL" id="KYF62082.1"/>
    </source>
</evidence>
<evidence type="ECO:0000313" key="3">
    <source>
        <dbReference type="Proteomes" id="UP000075260"/>
    </source>
</evidence>
<name>A0A150Q289_SORCE</name>
<keyword evidence="1" id="KW-1133">Transmembrane helix</keyword>
<dbReference type="RefSeq" id="WP_061612814.1">
    <property type="nucleotide sequence ID" value="NZ_JEMA01001125.1"/>
</dbReference>
<keyword evidence="1" id="KW-0472">Membrane</keyword>
<sequence>MKLPVVLGVLRGLALVGFLLGAASLRVVVAGEGEIAESTEALRAGDPHAAALHARRAAGWYAPGAPHVRVAYERLIALATAAEGLGQADLALFAWRGVRTAALETRWLTTPHAGDLAQANAAIARLSAAAPRPPGTRTEPAAVVAREHLEALARDDAPRVGWVAALVAAFVAWVVGAIWVVRRAVTVTGQWVWPRAAPGLAVCAAGVAVWLLAIWQA</sequence>
<feature type="transmembrane region" description="Helical" evidence="1">
    <location>
        <begin position="160"/>
        <end position="181"/>
    </location>
</feature>